<evidence type="ECO:0000256" key="12">
    <source>
        <dbReference type="RuleBase" id="RU003357"/>
    </source>
</evidence>
<dbReference type="SUPFAM" id="SSF56935">
    <property type="entry name" value="Porins"/>
    <property type="match status" value="1"/>
</dbReference>
<dbReference type="Gene3D" id="2.170.130.10">
    <property type="entry name" value="TonB-dependent receptor, plug domain"/>
    <property type="match status" value="1"/>
</dbReference>
<keyword evidence="10 11" id="KW-0998">Cell outer membrane</keyword>
<dbReference type="InterPro" id="IPR000531">
    <property type="entry name" value="Beta-barrel_TonB"/>
</dbReference>
<evidence type="ECO:0000313" key="15">
    <source>
        <dbReference type="EMBL" id="VFJ76130.1"/>
    </source>
</evidence>
<feature type="domain" description="TonB-dependent receptor-like beta-barrel" evidence="13">
    <location>
        <begin position="274"/>
        <end position="678"/>
    </location>
</feature>
<dbReference type="EMBL" id="CAADFE010000099">
    <property type="protein sequence ID" value="VFJ76130.1"/>
    <property type="molecule type" value="Genomic_DNA"/>
</dbReference>
<keyword evidence="7 12" id="KW-0798">TonB box</keyword>
<accession>A0A450U193</accession>
<keyword evidence="8 11" id="KW-0472">Membrane</keyword>
<organism evidence="15">
    <name type="scientific">Candidatus Kentrum sp. FW</name>
    <dbReference type="NCBI Taxonomy" id="2126338"/>
    <lineage>
        <taxon>Bacteria</taxon>
        <taxon>Pseudomonadati</taxon>
        <taxon>Pseudomonadota</taxon>
        <taxon>Gammaproteobacteria</taxon>
        <taxon>Candidatus Kentrum</taxon>
    </lineage>
</organism>
<dbReference type="GO" id="GO:0015344">
    <property type="term" value="F:siderophore uptake transmembrane transporter activity"/>
    <property type="evidence" value="ECO:0007669"/>
    <property type="project" value="TreeGrafter"/>
</dbReference>
<dbReference type="AlphaFoldDB" id="A0A450U193"/>
<evidence type="ECO:0000256" key="2">
    <source>
        <dbReference type="ARBA" id="ARBA00008143"/>
    </source>
</evidence>
<dbReference type="CDD" id="cd01347">
    <property type="entry name" value="ligand_gated_channel"/>
    <property type="match status" value="1"/>
</dbReference>
<dbReference type="PROSITE" id="PS52016">
    <property type="entry name" value="TONB_DEPENDENT_REC_3"/>
    <property type="match status" value="1"/>
</dbReference>
<keyword evidence="6" id="KW-0732">Signal</keyword>
<dbReference type="Pfam" id="PF07715">
    <property type="entry name" value="Plug"/>
    <property type="match status" value="1"/>
</dbReference>
<name>A0A450U193_9GAMM</name>
<evidence type="ECO:0000259" key="14">
    <source>
        <dbReference type="Pfam" id="PF07715"/>
    </source>
</evidence>
<evidence type="ECO:0000256" key="9">
    <source>
        <dbReference type="ARBA" id="ARBA00023170"/>
    </source>
</evidence>
<dbReference type="GO" id="GO:0009279">
    <property type="term" value="C:cell outer membrane"/>
    <property type="evidence" value="ECO:0007669"/>
    <property type="project" value="UniProtKB-SubCell"/>
</dbReference>
<dbReference type="GO" id="GO:0044718">
    <property type="term" value="P:siderophore transmembrane transport"/>
    <property type="evidence" value="ECO:0007669"/>
    <property type="project" value="TreeGrafter"/>
</dbReference>
<keyword evidence="5 11" id="KW-0812">Transmembrane</keyword>
<evidence type="ECO:0000259" key="13">
    <source>
        <dbReference type="Pfam" id="PF00593"/>
    </source>
</evidence>
<feature type="domain" description="TonB-dependent receptor plug" evidence="14">
    <location>
        <begin position="78"/>
        <end position="184"/>
    </location>
</feature>
<proteinExistence type="inferred from homology"/>
<dbReference type="Pfam" id="PF00593">
    <property type="entry name" value="TonB_dep_Rec_b-barrel"/>
    <property type="match status" value="1"/>
</dbReference>
<protein>
    <submittedName>
        <fullName evidence="15">Vitamin B12 transporter</fullName>
    </submittedName>
</protein>
<reference evidence="15" key="1">
    <citation type="submission" date="2019-02" db="EMBL/GenBank/DDBJ databases">
        <authorList>
            <person name="Gruber-Vodicka R. H."/>
            <person name="Seah K. B. B."/>
        </authorList>
    </citation>
    <scope>NUCLEOTIDE SEQUENCE</scope>
    <source>
        <strain evidence="15">BECK_BZ131</strain>
    </source>
</reference>
<evidence type="ECO:0000256" key="5">
    <source>
        <dbReference type="ARBA" id="ARBA00022692"/>
    </source>
</evidence>
<keyword evidence="3 11" id="KW-0813">Transport</keyword>
<dbReference type="PANTHER" id="PTHR30069:SF29">
    <property type="entry name" value="HEMOGLOBIN AND HEMOGLOBIN-HAPTOGLOBIN-BINDING PROTEIN 1-RELATED"/>
    <property type="match status" value="1"/>
</dbReference>
<evidence type="ECO:0000256" key="11">
    <source>
        <dbReference type="PROSITE-ProRule" id="PRU01360"/>
    </source>
</evidence>
<evidence type="ECO:0000256" key="3">
    <source>
        <dbReference type="ARBA" id="ARBA00022448"/>
    </source>
</evidence>
<comment type="similarity">
    <text evidence="2">Belongs to the TonB-dependent receptor family. Hemoglobin/haptoglobin binding protein subfamily.</text>
</comment>
<dbReference type="PANTHER" id="PTHR30069">
    <property type="entry name" value="TONB-DEPENDENT OUTER MEMBRANE RECEPTOR"/>
    <property type="match status" value="1"/>
</dbReference>
<evidence type="ECO:0000256" key="1">
    <source>
        <dbReference type="ARBA" id="ARBA00004571"/>
    </source>
</evidence>
<dbReference type="Gene3D" id="2.40.170.20">
    <property type="entry name" value="TonB-dependent receptor, beta-barrel domain"/>
    <property type="match status" value="1"/>
</dbReference>
<keyword evidence="9" id="KW-0675">Receptor</keyword>
<evidence type="ECO:0000256" key="6">
    <source>
        <dbReference type="ARBA" id="ARBA00022729"/>
    </source>
</evidence>
<evidence type="ECO:0000256" key="10">
    <source>
        <dbReference type="ARBA" id="ARBA00023237"/>
    </source>
</evidence>
<dbReference type="InterPro" id="IPR037066">
    <property type="entry name" value="Plug_dom_sf"/>
</dbReference>
<dbReference type="InterPro" id="IPR012910">
    <property type="entry name" value="Plug_dom"/>
</dbReference>
<keyword evidence="4 11" id="KW-1134">Transmembrane beta strand</keyword>
<evidence type="ECO:0000256" key="4">
    <source>
        <dbReference type="ARBA" id="ARBA00022452"/>
    </source>
</evidence>
<gene>
    <name evidence="15" type="ORF">BECKFW1821C_GA0114237_109914</name>
</gene>
<sequence>MSCFHRIHGPAPMASARPAASGHDNPSLPVHFRPHSLSAFTATLLFAAAPPAFGEENQLIWSLNPVVVTATRMEIPAIDVPVNTEVITEEQIELSGVTHVGDLLGKYITGHYHRYNGLLAPVGLRGFRTESHGDDIKGHVLLLVDGHRVGTGNAAKINTDRIERIEVTKGPASALYGSAAMGGVINLITKKGEGPLAGTLAAEYGSFQYYKASVSGGGEVSDRVRFHATVSQEGVDDYEGPEFGTVFNTGETKKNIGGNVVFTLDRNHEIRIGGNYADLTGEFPSWESGTYSSYDEDTRKDYDKSHAYADVEYNGDFMDDKLHARTLAYYLRDRNHWRYGADDPELDQAKYTDTTLGVDQQLAWDVTPWNTLLVGFNFEHLEKEGTGVSGGLPAAPYTPNMEYDSQAFFIQGSLDLWDNRVNIIASGRYDRFDVSTLKPTEVTLADFNEREESYSNFSPKLGVGVKFLDERLRLRANVGEGFKSPSADQLSADYTHGTSRYVGNPDLGPETSWSWDVGIDVFHDDVTLKLGYFHTDFEDKIVSASGTLPNGDPIRTWENHGNATIAGFEMNIEWWMGETFGWPVDVSLWSNAAVNTKRDDEETGKDLLYISDYELKSGLIVNWGDWGGQLNHVLVGPQWITNFDTYADEKKGSFDFWDLTVRYEPFDNFQLQASVLNLFDDRVEWARGHLMPERNYRVGVSYNF</sequence>
<comment type="subcellular location">
    <subcellularLocation>
        <location evidence="1 11">Cell outer membrane</location>
        <topology evidence="1 11">Multi-pass membrane protein</topology>
    </subcellularLocation>
</comment>
<evidence type="ECO:0000256" key="7">
    <source>
        <dbReference type="ARBA" id="ARBA00023077"/>
    </source>
</evidence>
<dbReference type="InterPro" id="IPR039426">
    <property type="entry name" value="TonB-dep_rcpt-like"/>
</dbReference>
<dbReference type="InterPro" id="IPR036942">
    <property type="entry name" value="Beta-barrel_TonB_sf"/>
</dbReference>
<evidence type="ECO:0000256" key="8">
    <source>
        <dbReference type="ARBA" id="ARBA00023136"/>
    </source>
</evidence>